<dbReference type="Gene3D" id="6.10.110.10">
    <property type="match status" value="1"/>
</dbReference>
<keyword evidence="8" id="KW-1185">Reference proteome</keyword>
<keyword evidence="4 6" id="KW-1133">Transmembrane helix</keyword>
<keyword evidence="3 6" id="KW-0812">Transmembrane</keyword>
<dbReference type="Pfam" id="PF06140">
    <property type="entry name" value="Ifi-6-16"/>
    <property type="match status" value="1"/>
</dbReference>
<gene>
    <name evidence="7" type="ORF">NLI96_g384</name>
</gene>
<evidence type="ECO:0000256" key="1">
    <source>
        <dbReference type="ARBA" id="ARBA00004141"/>
    </source>
</evidence>
<evidence type="ECO:0000256" key="6">
    <source>
        <dbReference type="SAM" id="Phobius"/>
    </source>
</evidence>
<sequence>MGQASTRIAAGAVIAPGVLVGVLLIVGFGPGGVIAGSLAASLHSGIGTVAAGSAFAICQSIAAGGAAALPALLAAGAGGAAIAALAGTGRKQPPQPQ</sequence>
<feature type="transmembrane region" description="Helical" evidence="6">
    <location>
        <begin position="6"/>
        <end position="28"/>
    </location>
</feature>
<proteinExistence type="inferred from homology"/>
<organism evidence="7 8">
    <name type="scientific">Meripilus lineatus</name>
    <dbReference type="NCBI Taxonomy" id="2056292"/>
    <lineage>
        <taxon>Eukaryota</taxon>
        <taxon>Fungi</taxon>
        <taxon>Dikarya</taxon>
        <taxon>Basidiomycota</taxon>
        <taxon>Agaricomycotina</taxon>
        <taxon>Agaricomycetes</taxon>
        <taxon>Polyporales</taxon>
        <taxon>Meripilaceae</taxon>
        <taxon>Meripilus</taxon>
    </lineage>
</organism>
<comment type="subcellular location">
    <subcellularLocation>
        <location evidence="1">Membrane</location>
        <topology evidence="1">Multi-pass membrane protein</topology>
    </subcellularLocation>
</comment>
<keyword evidence="5 6" id="KW-0472">Membrane</keyword>
<dbReference type="InterPro" id="IPR009311">
    <property type="entry name" value="IFI6/IFI27-like"/>
</dbReference>
<reference evidence="7" key="1">
    <citation type="submission" date="2022-07" db="EMBL/GenBank/DDBJ databases">
        <title>Genome Sequence of Physisporinus lineatus.</title>
        <authorList>
            <person name="Buettner E."/>
        </authorList>
    </citation>
    <scope>NUCLEOTIDE SEQUENCE</scope>
    <source>
        <strain evidence="7">VT162</strain>
    </source>
</reference>
<dbReference type="GO" id="GO:0016020">
    <property type="term" value="C:membrane"/>
    <property type="evidence" value="ECO:0007669"/>
    <property type="project" value="UniProtKB-SubCell"/>
</dbReference>
<feature type="transmembrane region" description="Helical" evidence="6">
    <location>
        <begin position="68"/>
        <end position="87"/>
    </location>
</feature>
<evidence type="ECO:0000256" key="4">
    <source>
        <dbReference type="ARBA" id="ARBA00022989"/>
    </source>
</evidence>
<name>A0AAD5VEY6_9APHY</name>
<dbReference type="InterPro" id="IPR038213">
    <property type="entry name" value="IFI6/IFI27-like_sf"/>
</dbReference>
<evidence type="ECO:0000256" key="3">
    <source>
        <dbReference type="ARBA" id="ARBA00022692"/>
    </source>
</evidence>
<evidence type="ECO:0000256" key="2">
    <source>
        <dbReference type="ARBA" id="ARBA00007262"/>
    </source>
</evidence>
<dbReference type="AlphaFoldDB" id="A0AAD5VEY6"/>
<evidence type="ECO:0000313" key="8">
    <source>
        <dbReference type="Proteomes" id="UP001212997"/>
    </source>
</evidence>
<dbReference type="Proteomes" id="UP001212997">
    <property type="component" value="Unassembled WGS sequence"/>
</dbReference>
<accession>A0AAD5VEY6</accession>
<evidence type="ECO:0000313" key="7">
    <source>
        <dbReference type="EMBL" id="KAJ3491922.1"/>
    </source>
</evidence>
<dbReference type="EMBL" id="JANAWD010000005">
    <property type="protein sequence ID" value="KAJ3491922.1"/>
    <property type="molecule type" value="Genomic_DNA"/>
</dbReference>
<comment type="caution">
    <text evidence="7">The sequence shown here is derived from an EMBL/GenBank/DDBJ whole genome shotgun (WGS) entry which is preliminary data.</text>
</comment>
<comment type="similarity">
    <text evidence="2">Belongs to the IFI6/IFI27 family.</text>
</comment>
<feature type="transmembrane region" description="Helical" evidence="6">
    <location>
        <begin position="40"/>
        <end position="62"/>
    </location>
</feature>
<evidence type="ECO:0000256" key="5">
    <source>
        <dbReference type="ARBA" id="ARBA00023136"/>
    </source>
</evidence>
<protein>
    <submittedName>
        <fullName evidence="7">Uncharacterized protein</fullName>
    </submittedName>
</protein>